<dbReference type="Gene3D" id="3.40.390.10">
    <property type="entry name" value="Collagenase (Catalytic Domain)"/>
    <property type="match status" value="1"/>
</dbReference>
<keyword evidence="1 2" id="KW-0645">Protease</keyword>
<comment type="caution">
    <text evidence="4">The sequence shown here is derived from an EMBL/GenBank/DDBJ whole genome shotgun (WGS) entry which is preliminary data.</text>
</comment>
<dbReference type="Proteomes" id="UP001497382">
    <property type="component" value="Unassembled WGS sequence"/>
</dbReference>
<keyword evidence="1 2" id="KW-0862">Zinc</keyword>
<keyword evidence="1" id="KW-1015">Disulfide bond</keyword>
<dbReference type="EC" id="3.4.24.-" evidence="2"/>
<comment type="caution">
    <text evidence="1">Lacks conserved residue(s) required for the propagation of feature annotation.</text>
</comment>
<evidence type="ECO:0000313" key="4">
    <source>
        <dbReference type="EMBL" id="CAL1266944.1"/>
    </source>
</evidence>
<protein>
    <recommendedName>
        <fullName evidence="2">Metalloendopeptidase</fullName>
        <ecNumber evidence="2">3.4.24.-</ecNumber>
    </recommendedName>
</protein>
<dbReference type="PROSITE" id="PS51864">
    <property type="entry name" value="ASTACIN"/>
    <property type="match status" value="1"/>
</dbReference>
<name>A0AAV1Z623_9ARAC</name>
<feature type="active site" evidence="1">
    <location>
        <position position="33"/>
    </location>
</feature>
<evidence type="ECO:0000256" key="2">
    <source>
        <dbReference type="RuleBase" id="RU361183"/>
    </source>
</evidence>
<feature type="disulfide bond" evidence="1">
    <location>
        <begin position="2"/>
        <end position="24"/>
    </location>
</feature>
<gene>
    <name evidence="4" type="ORF">LARSCL_LOCUS3368</name>
</gene>
<comment type="cofactor">
    <cofactor evidence="1 2">
        <name>Zn(2+)</name>
        <dbReference type="ChEBI" id="CHEBI:29105"/>
    </cofactor>
    <text evidence="1 2">Binds 1 zinc ion per subunit.</text>
</comment>
<dbReference type="SUPFAM" id="SSF55486">
    <property type="entry name" value="Metalloproteases ('zincins'), catalytic domain"/>
    <property type="match status" value="1"/>
</dbReference>
<keyword evidence="5" id="KW-1185">Reference proteome</keyword>
<dbReference type="EMBL" id="CAXIEN010000025">
    <property type="protein sequence ID" value="CAL1266944.1"/>
    <property type="molecule type" value="Genomic_DNA"/>
</dbReference>
<dbReference type="InterPro" id="IPR024079">
    <property type="entry name" value="MetalloPept_cat_dom_sf"/>
</dbReference>
<feature type="binding site" evidence="1">
    <location>
        <position position="32"/>
    </location>
    <ligand>
        <name>Zn(2+)</name>
        <dbReference type="ChEBI" id="CHEBI:29105"/>
        <note>catalytic</note>
    </ligand>
</feature>
<feature type="domain" description="Peptidase M12A" evidence="3">
    <location>
        <begin position="1"/>
        <end position="86"/>
    </location>
</feature>
<keyword evidence="1 2" id="KW-0378">Hydrolase</keyword>
<dbReference type="AlphaFoldDB" id="A0AAV1Z623"/>
<evidence type="ECO:0000256" key="1">
    <source>
        <dbReference type="PROSITE-ProRule" id="PRU01211"/>
    </source>
</evidence>
<organism evidence="4 5">
    <name type="scientific">Larinioides sclopetarius</name>
    <dbReference type="NCBI Taxonomy" id="280406"/>
    <lineage>
        <taxon>Eukaryota</taxon>
        <taxon>Metazoa</taxon>
        <taxon>Ecdysozoa</taxon>
        <taxon>Arthropoda</taxon>
        <taxon>Chelicerata</taxon>
        <taxon>Arachnida</taxon>
        <taxon>Araneae</taxon>
        <taxon>Araneomorphae</taxon>
        <taxon>Entelegynae</taxon>
        <taxon>Araneoidea</taxon>
        <taxon>Araneidae</taxon>
        <taxon>Larinioides</taxon>
    </lineage>
</organism>
<keyword evidence="1 2" id="KW-0482">Metalloprotease</keyword>
<accession>A0AAV1Z623</accession>
<feature type="non-terminal residue" evidence="4">
    <location>
        <position position="1"/>
    </location>
</feature>
<dbReference type="PANTHER" id="PTHR10127:SF883">
    <property type="entry name" value="ZINC METALLOPROTEINASE NAS-8"/>
    <property type="match status" value="1"/>
</dbReference>
<dbReference type="PRINTS" id="PR00480">
    <property type="entry name" value="ASTACIN"/>
</dbReference>
<dbReference type="InterPro" id="IPR001506">
    <property type="entry name" value="Peptidase_M12A"/>
</dbReference>
<evidence type="ECO:0000313" key="5">
    <source>
        <dbReference type="Proteomes" id="UP001497382"/>
    </source>
</evidence>
<sequence length="86" mass="9695">RCYAAVGRNKTYSQPQPLSLGDGCHKLGTVIHELGHIIGFYHEQNRSDRDSYLNVYLNNVRPGELSDFSIGNNTCIYSLMQPLCSF</sequence>
<feature type="binding site" evidence="1">
    <location>
        <position position="36"/>
    </location>
    <ligand>
        <name>Zn(2+)</name>
        <dbReference type="ChEBI" id="CHEBI:29105"/>
        <note>catalytic</note>
    </ligand>
</feature>
<dbReference type="GO" id="GO:0004222">
    <property type="term" value="F:metalloendopeptidase activity"/>
    <property type="evidence" value="ECO:0007669"/>
    <property type="project" value="UniProtKB-UniRule"/>
</dbReference>
<feature type="binding site" evidence="1">
    <location>
        <position position="42"/>
    </location>
    <ligand>
        <name>Zn(2+)</name>
        <dbReference type="ChEBI" id="CHEBI:29105"/>
        <note>catalytic</note>
    </ligand>
</feature>
<evidence type="ECO:0000259" key="3">
    <source>
        <dbReference type="PROSITE" id="PS51864"/>
    </source>
</evidence>
<reference evidence="4 5" key="1">
    <citation type="submission" date="2024-04" db="EMBL/GenBank/DDBJ databases">
        <authorList>
            <person name="Rising A."/>
            <person name="Reimegard J."/>
            <person name="Sonavane S."/>
            <person name="Akerstrom W."/>
            <person name="Nylinder S."/>
            <person name="Hedman E."/>
            <person name="Kallberg Y."/>
        </authorList>
    </citation>
    <scope>NUCLEOTIDE SEQUENCE [LARGE SCALE GENOMIC DNA]</scope>
</reference>
<dbReference type="GO" id="GO:0008270">
    <property type="term" value="F:zinc ion binding"/>
    <property type="evidence" value="ECO:0007669"/>
    <property type="project" value="UniProtKB-UniRule"/>
</dbReference>
<dbReference type="Pfam" id="PF01400">
    <property type="entry name" value="Astacin"/>
    <property type="match status" value="1"/>
</dbReference>
<dbReference type="GO" id="GO:0006508">
    <property type="term" value="P:proteolysis"/>
    <property type="evidence" value="ECO:0007669"/>
    <property type="project" value="UniProtKB-KW"/>
</dbReference>
<proteinExistence type="predicted"/>
<dbReference type="PANTHER" id="PTHR10127">
    <property type="entry name" value="DISCOIDIN, CUB, EGF, LAMININ , AND ZINC METALLOPROTEASE DOMAIN CONTAINING"/>
    <property type="match status" value="1"/>
</dbReference>
<keyword evidence="1 2" id="KW-0479">Metal-binding</keyword>